<dbReference type="GeneID" id="111007960"/>
<dbReference type="KEGG" id="mcha:111007960"/>
<evidence type="ECO:0000313" key="4">
    <source>
        <dbReference type="RefSeq" id="XP_022136209.1"/>
    </source>
</evidence>
<sequence>MEFCQTDSEAIFLQIRRQEELLKYKRRWLLGLPTSTSGQKCSDHSDFLNKRNLPEFLLREDDVFYETVKTRVEEAFGALNVETRHAGIQGDRIFDTCKIGKLILSCLDDLSTRGLYLLAIILTQDSVKLEKTRWKLKRVVREFIPNVLRRKSQDCHQLEVVKKLSQLLNDPNNFRRRCSVTLTSSSPSYHDAASQVLYRLGDLPTQGLLAMRRKLEGVRVMPQIKRHRHGWGRDRLINILTETSMKMLSSHGEGDELQESLAKAMAVADLSLKLVPGCHNSSTIEFYPFPPQIKTLHNEIVKAIWSVRKKGNFQKLKQLKSLLDPDAKVSNRCLRTAIKKMLIDYLFECSDMDTVPKSLLKALAIINADSRNASNSFFSLEEIEKEVECVFSLSAQMKQVVWDLLPNCDFEHDFADAYMEELEESDDDFDDNDNDNCDGLPLDDNGSHSSNMIHHVEGMGESMPANLEHSSVGNGLSPSHAFTGECPLDSSFKYCPSFMESKFQKDTHHRDDSPSSKFTPNILLDKSSSDTATTACLSSLNMSCAMPQMGPSKPSTFKNQYLVIQEACDETSLIAYNVIGRLLEEFAKSEGVELDWCANLYLTSVSSTEEDLPESEDEQTHIKGNGNFIQVCKELIPSLSKSGTERLQQMLGL</sequence>
<dbReference type="OrthoDB" id="767974at2759"/>
<protein>
    <submittedName>
        <fullName evidence="3 4">Uncharacterized protein LOC111007960</fullName>
    </submittedName>
</protein>
<dbReference type="PANTHER" id="PTHR36071:SF1">
    <property type="entry name" value="DNA DOUBLE-STRAND BREAK REPAIR PROTEIN"/>
    <property type="match status" value="1"/>
</dbReference>
<keyword evidence="2" id="KW-1185">Reference proteome</keyword>
<proteinExistence type="predicted"/>
<evidence type="ECO:0000313" key="3">
    <source>
        <dbReference type="RefSeq" id="XP_022136208.1"/>
    </source>
</evidence>
<dbReference type="RefSeq" id="XP_022136208.1">
    <property type="nucleotide sequence ID" value="XM_022280516.1"/>
</dbReference>
<accession>A0A6J1C3N7</accession>
<evidence type="ECO:0000313" key="2">
    <source>
        <dbReference type="Proteomes" id="UP000504603"/>
    </source>
</evidence>
<feature type="region of interest" description="Disordered" evidence="1">
    <location>
        <begin position="423"/>
        <end position="445"/>
    </location>
</feature>
<feature type="compositionally biased region" description="Acidic residues" evidence="1">
    <location>
        <begin position="423"/>
        <end position="436"/>
    </location>
</feature>
<dbReference type="RefSeq" id="XP_022136210.1">
    <property type="nucleotide sequence ID" value="XM_022280518.1"/>
</dbReference>
<dbReference type="RefSeq" id="XP_022136209.1">
    <property type="nucleotide sequence ID" value="XM_022280517.1"/>
</dbReference>
<dbReference type="PANTHER" id="PTHR36071">
    <property type="entry name" value="DNA DOUBLE-STRAND BREAK REPAIR PROTEIN"/>
    <property type="match status" value="1"/>
</dbReference>
<evidence type="ECO:0000313" key="5">
    <source>
        <dbReference type="RefSeq" id="XP_022136210.1"/>
    </source>
</evidence>
<name>A0A6J1C3N7_MOMCH</name>
<evidence type="ECO:0000256" key="1">
    <source>
        <dbReference type="SAM" id="MobiDB-lite"/>
    </source>
</evidence>
<dbReference type="AlphaFoldDB" id="A0A6J1C3N7"/>
<dbReference type="Proteomes" id="UP000504603">
    <property type="component" value="Unplaced"/>
</dbReference>
<gene>
    <name evidence="3 4 5" type="primary">LOC111007960</name>
</gene>
<reference evidence="3 4" key="1">
    <citation type="submission" date="2025-04" db="UniProtKB">
        <authorList>
            <consortium name="RefSeq"/>
        </authorList>
    </citation>
    <scope>IDENTIFICATION</scope>
    <source>
        <strain evidence="3 4">OHB3-1</strain>
    </source>
</reference>
<organism evidence="2 4">
    <name type="scientific">Momordica charantia</name>
    <name type="common">Bitter gourd</name>
    <name type="synonym">Balsam pear</name>
    <dbReference type="NCBI Taxonomy" id="3673"/>
    <lineage>
        <taxon>Eukaryota</taxon>
        <taxon>Viridiplantae</taxon>
        <taxon>Streptophyta</taxon>
        <taxon>Embryophyta</taxon>
        <taxon>Tracheophyta</taxon>
        <taxon>Spermatophyta</taxon>
        <taxon>Magnoliopsida</taxon>
        <taxon>eudicotyledons</taxon>
        <taxon>Gunneridae</taxon>
        <taxon>Pentapetalae</taxon>
        <taxon>rosids</taxon>
        <taxon>fabids</taxon>
        <taxon>Cucurbitales</taxon>
        <taxon>Cucurbitaceae</taxon>
        <taxon>Momordiceae</taxon>
        <taxon>Momordica</taxon>
    </lineage>
</organism>